<evidence type="ECO:0000313" key="3">
    <source>
        <dbReference type="EMBL" id="TLP68655.1"/>
    </source>
</evidence>
<dbReference type="GO" id="GO:0010181">
    <property type="term" value="F:FMN binding"/>
    <property type="evidence" value="ECO:0007669"/>
    <property type="project" value="InterPro"/>
</dbReference>
<evidence type="ECO:0000313" key="4">
    <source>
        <dbReference type="Proteomes" id="UP000307510"/>
    </source>
</evidence>
<keyword evidence="1" id="KW-0560">Oxidoreductase</keyword>
<dbReference type="SMART" id="SM00903">
    <property type="entry name" value="Flavin_Reduct"/>
    <property type="match status" value="1"/>
</dbReference>
<accession>A0A5R8ZS24</accession>
<organism evidence="3 4">
    <name type="scientific">Pseudomonas nitroreducens</name>
    <dbReference type="NCBI Taxonomy" id="46680"/>
    <lineage>
        <taxon>Bacteria</taxon>
        <taxon>Pseudomonadati</taxon>
        <taxon>Pseudomonadota</taxon>
        <taxon>Gammaproteobacteria</taxon>
        <taxon>Pseudomonadales</taxon>
        <taxon>Pseudomonadaceae</taxon>
        <taxon>Pseudomonas</taxon>
    </lineage>
</organism>
<dbReference type="InterPro" id="IPR050268">
    <property type="entry name" value="NADH-dep_flavin_reductase"/>
</dbReference>
<protein>
    <submittedName>
        <fullName evidence="3">Flavin reductase</fullName>
    </submittedName>
</protein>
<dbReference type="Gene3D" id="2.30.110.10">
    <property type="entry name" value="Electron Transport, Fmn-binding Protein, Chain A"/>
    <property type="match status" value="1"/>
</dbReference>
<dbReference type="PANTHER" id="PTHR30466">
    <property type="entry name" value="FLAVIN REDUCTASE"/>
    <property type="match status" value="1"/>
</dbReference>
<dbReference type="EMBL" id="VASG01000012">
    <property type="protein sequence ID" value="TLP68655.1"/>
    <property type="molecule type" value="Genomic_DNA"/>
</dbReference>
<sequence>MSNLDWHPVSAEDSRSLRNVFGTFMTGVTIVTTREADGTPRGFTANSFTSVSLSPALVLVCIAKSAGSLAVFSAAERFAINILGDWQRELSNRFAGRTADKFAGVELLSCEADVPCLADSLSVLSCRRHSLVEAGDHVILIGEVQRYRSSVGSPLGYFRGSYIDFAEGAKAIQVERGSALKVGCLIARDNGVLLVREAGQEHWSIPEVFWRAGVSQKAVIDEVFRRVGLVGEVSFIYSMFEEAGDDFTRLIFRADASGELAPAGSAGREVRLFRAEDEPWRLVRGDYLTSMLHRFFSERQADSFGIYCDTADGGRIAGIAGKPVPWLDWKH</sequence>
<dbReference type="SUPFAM" id="SSF50475">
    <property type="entry name" value="FMN-binding split barrel"/>
    <property type="match status" value="1"/>
</dbReference>
<proteinExistence type="predicted"/>
<dbReference type="Proteomes" id="UP000307510">
    <property type="component" value="Unassembled WGS sequence"/>
</dbReference>
<feature type="domain" description="Flavin reductase like" evidence="2">
    <location>
        <begin position="21"/>
        <end position="164"/>
    </location>
</feature>
<name>A0A5R8ZS24_PSENT</name>
<dbReference type="InterPro" id="IPR012349">
    <property type="entry name" value="Split_barrel_FMN-bd"/>
</dbReference>
<evidence type="ECO:0000259" key="2">
    <source>
        <dbReference type="SMART" id="SM00903"/>
    </source>
</evidence>
<gene>
    <name evidence="3" type="ORF">FEA48_29870</name>
</gene>
<dbReference type="Gene3D" id="3.90.79.10">
    <property type="entry name" value="Nucleoside Triphosphate Pyrophosphohydrolase"/>
    <property type="match status" value="1"/>
</dbReference>
<dbReference type="RefSeq" id="WP_138217027.1">
    <property type="nucleotide sequence ID" value="NZ_VASG01000012.1"/>
</dbReference>
<dbReference type="AlphaFoldDB" id="A0A5R8ZS24"/>
<dbReference type="PANTHER" id="PTHR30466:SF1">
    <property type="entry name" value="FMN REDUCTASE (NADH) RUTF"/>
    <property type="match status" value="1"/>
</dbReference>
<comment type="caution">
    <text evidence="3">The sequence shown here is derived from an EMBL/GenBank/DDBJ whole genome shotgun (WGS) entry which is preliminary data.</text>
</comment>
<dbReference type="GO" id="GO:0042602">
    <property type="term" value="F:riboflavin reductase (NADPH) activity"/>
    <property type="evidence" value="ECO:0007669"/>
    <property type="project" value="TreeGrafter"/>
</dbReference>
<evidence type="ECO:0000256" key="1">
    <source>
        <dbReference type="ARBA" id="ARBA00023002"/>
    </source>
</evidence>
<dbReference type="InterPro" id="IPR002563">
    <property type="entry name" value="Flavin_Rdtase-like_dom"/>
</dbReference>
<reference evidence="4" key="2">
    <citation type="submission" date="2019-06" db="EMBL/GenBank/DDBJ databases">
        <title>AzeR, a transcriptional regulator that responds to azelaic acid in Pseudomonas nitroreducens.</title>
        <authorList>
            <person name="Bez C."/>
            <person name="Javvadi S.G."/>
            <person name="Bertani I."/>
            <person name="Devescovi G."/>
            <person name="Studholme D.J."/>
            <person name="Geller A."/>
            <person name="Levy A."/>
            <person name="Venturi V."/>
        </authorList>
    </citation>
    <scope>NUCLEOTIDE SEQUENCE [LARGE SCALE GENOMIC DNA]</scope>
    <source>
        <strain evidence="4">DSM 9128</strain>
    </source>
</reference>
<reference evidence="3 4" key="1">
    <citation type="submission" date="2019-05" db="EMBL/GenBank/DDBJ databases">
        <authorList>
            <person name="Moore K."/>
            <person name="O'Neill P."/>
            <person name="Farbos A."/>
            <person name="Studholme D.J."/>
        </authorList>
    </citation>
    <scope>NUCLEOTIDE SEQUENCE [LARGE SCALE GENOMIC DNA]</scope>
    <source>
        <strain evidence="3 4">DSM 9128</strain>
    </source>
</reference>
<dbReference type="Pfam" id="PF01613">
    <property type="entry name" value="Flavin_Reduct"/>
    <property type="match status" value="1"/>
</dbReference>